<evidence type="ECO:0000256" key="2">
    <source>
        <dbReference type="ARBA" id="ARBA00012759"/>
    </source>
</evidence>
<dbReference type="InterPro" id="IPR028889">
    <property type="entry name" value="USP"/>
</dbReference>
<comment type="caution">
    <text evidence="5">The sequence shown here is derived from an EMBL/GenBank/DDBJ whole genome shotgun (WGS) entry which is preliminary data.</text>
</comment>
<dbReference type="Proteomes" id="UP001162162">
    <property type="component" value="Unassembled WGS sequence"/>
</dbReference>
<dbReference type="InterPro" id="IPR038765">
    <property type="entry name" value="Papain-like_cys_pep_sf"/>
</dbReference>
<comment type="catalytic activity">
    <reaction evidence="1">
        <text>Thiol-dependent hydrolysis of ester, thioester, amide, peptide and isopeptide bonds formed by the C-terminal Gly of ubiquitin (a 76-residue protein attached to proteins as an intracellular targeting signal).</text>
        <dbReference type="EC" id="3.4.19.12"/>
    </reaction>
</comment>
<dbReference type="Pfam" id="PF00443">
    <property type="entry name" value="UCH"/>
    <property type="match status" value="1"/>
</dbReference>
<dbReference type="GO" id="GO:0004843">
    <property type="term" value="F:cysteine-type deubiquitinase activity"/>
    <property type="evidence" value="ECO:0007669"/>
    <property type="project" value="UniProtKB-EC"/>
</dbReference>
<protein>
    <recommendedName>
        <fullName evidence="2">ubiquitinyl hydrolase 1</fullName>
        <ecNumber evidence="2">3.4.19.12</ecNumber>
    </recommendedName>
</protein>
<accession>A0AAV8YRW8</accession>
<feature type="compositionally biased region" description="Low complexity" evidence="3">
    <location>
        <begin position="168"/>
        <end position="185"/>
    </location>
</feature>
<dbReference type="AlphaFoldDB" id="A0AAV8YRW8"/>
<dbReference type="GO" id="GO:0016579">
    <property type="term" value="P:protein deubiquitination"/>
    <property type="evidence" value="ECO:0007669"/>
    <property type="project" value="InterPro"/>
</dbReference>
<evidence type="ECO:0000313" key="6">
    <source>
        <dbReference type="Proteomes" id="UP001162162"/>
    </source>
</evidence>
<dbReference type="SUPFAM" id="SSF54001">
    <property type="entry name" value="Cysteine proteinases"/>
    <property type="match status" value="1"/>
</dbReference>
<dbReference type="InterPro" id="IPR018200">
    <property type="entry name" value="USP_CS"/>
</dbReference>
<dbReference type="GO" id="GO:0005794">
    <property type="term" value="C:Golgi apparatus"/>
    <property type="evidence" value="ECO:0007669"/>
    <property type="project" value="TreeGrafter"/>
</dbReference>
<evidence type="ECO:0000313" key="5">
    <source>
        <dbReference type="EMBL" id="KAJ8954204.1"/>
    </source>
</evidence>
<evidence type="ECO:0000259" key="4">
    <source>
        <dbReference type="PROSITE" id="PS50235"/>
    </source>
</evidence>
<keyword evidence="6" id="KW-1185">Reference proteome</keyword>
<evidence type="ECO:0000256" key="3">
    <source>
        <dbReference type="SAM" id="MobiDB-lite"/>
    </source>
</evidence>
<feature type="region of interest" description="Disordered" evidence="3">
    <location>
        <begin position="113"/>
        <end position="139"/>
    </location>
</feature>
<proteinExistence type="predicted"/>
<feature type="region of interest" description="Disordered" evidence="3">
    <location>
        <begin position="168"/>
        <end position="193"/>
    </location>
</feature>
<dbReference type="InterPro" id="IPR050185">
    <property type="entry name" value="Ub_carboxyl-term_hydrolase"/>
</dbReference>
<dbReference type="EC" id="3.4.19.12" evidence="2"/>
<dbReference type="EMBL" id="JAPWTK010000050">
    <property type="protein sequence ID" value="KAJ8954204.1"/>
    <property type="molecule type" value="Genomic_DNA"/>
</dbReference>
<feature type="domain" description="USP" evidence="4">
    <location>
        <begin position="1"/>
        <end position="131"/>
    </location>
</feature>
<feature type="compositionally biased region" description="Polar residues" evidence="3">
    <location>
        <begin position="115"/>
        <end position="129"/>
    </location>
</feature>
<name>A0AAV8YRW8_9CUCU</name>
<dbReference type="PROSITE" id="PS50235">
    <property type="entry name" value="USP_3"/>
    <property type="match status" value="1"/>
</dbReference>
<reference evidence="5" key="1">
    <citation type="journal article" date="2023" name="Insect Mol. Biol.">
        <title>Genome sequencing provides insights into the evolution of gene families encoding plant cell wall-degrading enzymes in longhorned beetles.</title>
        <authorList>
            <person name="Shin N.R."/>
            <person name="Okamura Y."/>
            <person name="Kirsch R."/>
            <person name="Pauchet Y."/>
        </authorList>
    </citation>
    <scope>NUCLEOTIDE SEQUENCE</scope>
    <source>
        <strain evidence="5">AMC_N1</strain>
    </source>
</reference>
<dbReference type="PANTHER" id="PTHR21646">
    <property type="entry name" value="UBIQUITIN CARBOXYL-TERMINAL HYDROLASE"/>
    <property type="match status" value="1"/>
</dbReference>
<gene>
    <name evidence="5" type="ORF">NQ318_005799</name>
</gene>
<dbReference type="Gene3D" id="3.90.70.10">
    <property type="entry name" value="Cysteine proteinases"/>
    <property type="match status" value="1"/>
</dbReference>
<dbReference type="PANTHER" id="PTHR21646:SF76">
    <property type="entry name" value="UBIQUITIN CARBOXYL-TERMINAL HYDROLASE 32"/>
    <property type="match status" value="1"/>
</dbReference>
<dbReference type="PROSITE" id="PS00973">
    <property type="entry name" value="USP_2"/>
    <property type="match status" value="1"/>
</dbReference>
<evidence type="ECO:0000256" key="1">
    <source>
        <dbReference type="ARBA" id="ARBA00000707"/>
    </source>
</evidence>
<dbReference type="InterPro" id="IPR001394">
    <property type="entry name" value="Peptidase_C19_UCH"/>
</dbReference>
<sequence length="290" mass="31809">MKRVGHAPACLTAPRVRGGGAESARAKPRVGTKARTRLESTSLLRTPIIDEHLKDYHQHQLLAGQDPFDLKYQLYAVVSHSGLLNGGHYISYACNPNGHWYCYNDSSCREVLTNDPDSSSNRGSQTATPKGTGCTPLSRRKNILRKLSTGSNASDDLEKRDKAPLATLDATLSSTDTLDGSPSGSVTSMDKCGVEKEPPAEIKMGSEDKLLRDSPYGSRRSLNSFRCPYGDVKPPKIDTSTAYILFYERSGLDYKPYLPKVVPNGIGKQVPLEDLDESESELRKQLCCIQ</sequence>
<organism evidence="5 6">
    <name type="scientific">Aromia moschata</name>
    <dbReference type="NCBI Taxonomy" id="1265417"/>
    <lineage>
        <taxon>Eukaryota</taxon>
        <taxon>Metazoa</taxon>
        <taxon>Ecdysozoa</taxon>
        <taxon>Arthropoda</taxon>
        <taxon>Hexapoda</taxon>
        <taxon>Insecta</taxon>
        <taxon>Pterygota</taxon>
        <taxon>Neoptera</taxon>
        <taxon>Endopterygota</taxon>
        <taxon>Coleoptera</taxon>
        <taxon>Polyphaga</taxon>
        <taxon>Cucujiformia</taxon>
        <taxon>Chrysomeloidea</taxon>
        <taxon>Cerambycidae</taxon>
        <taxon>Cerambycinae</taxon>
        <taxon>Callichromatini</taxon>
        <taxon>Aromia</taxon>
    </lineage>
</organism>